<keyword evidence="3 6" id="KW-1133">Transmembrane helix</keyword>
<evidence type="ECO:0000256" key="6">
    <source>
        <dbReference type="SAM" id="Phobius"/>
    </source>
</evidence>
<evidence type="ECO:0008006" key="9">
    <source>
        <dbReference type="Google" id="ProtNLM"/>
    </source>
</evidence>
<feature type="transmembrane region" description="Helical" evidence="6">
    <location>
        <begin position="593"/>
        <end position="614"/>
    </location>
</feature>
<name>A0A484G3M6_COLOR</name>
<keyword evidence="2 6" id="KW-0812">Transmembrane</keyword>
<feature type="transmembrane region" description="Helical" evidence="6">
    <location>
        <begin position="524"/>
        <end position="545"/>
    </location>
</feature>
<reference evidence="8" key="2">
    <citation type="journal article" date="2019" name="Mol. Plant Microbe Interact.">
        <title>Genome sequence resources for four phytopathogenic fungi from the Colletotrichum orbiculare species complex.</title>
        <authorList>
            <person name="Gan P."/>
            <person name="Tsushima A."/>
            <person name="Narusaka M."/>
            <person name="Narusaka Y."/>
            <person name="Takano Y."/>
            <person name="Kubo Y."/>
            <person name="Shirasu K."/>
        </authorList>
    </citation>
    <scope>GENOME REANNOTATION</scope>
    <source>
        <strain evidence="8">104-T / ATCC 96160 / CBS 514.97 / LARS 414 / MAFF 240422</strain>
    </source>
</reference>
<feature type="transmembrane region" description="Helical" evidence="6">
    <location>
        <begin position="432"/>
        <end position="456"/>
    </location>
</feature>
<evidence type="ECO:0000256" key="3">
    <source>
        <dbReference type="ARBA" id="ARBA00022989"/>
    </source>
</evidence>
<evidence type="ECO:0000256" key="4">
    <source>
        <dbReference type="ARBA" id="ARBA00023136"/>
    </source>
</evidence>
<evidence type="ECO:0000313" key="7">
    <source>
        <dbReference type="EMBL" id="TDZ24185.1"/>
    </source>
</evidence>
<organism evidence="7 8">
    <name type="scientific">Colletotrichum orbiculare (strain 104-T / ATCC 96160 / CBS 514.97 / LARS 414 / MAFF 240422)</name>
    <name type="common">Cucumber anthracnose fungus</name>
    <name type="synonym">Colletotrichum lagenarium</name>
    <dbReference type="NCBI Taxonomy" id="1213857"/>
    <lineage>
        <taxon>Eukaryota</taxon>
        <taxon>Fungi</taxon>
        <taxon>Dikarya</taxon>
        <taxon>Ascomycota</taxon>
        <taxon>Pezizomycotina</taxon>
        <taxon>Sordariomycetes</taxon>
        <taxon>Hypocreomycetidae</taxon>
        <taxon>Glomerellales</taxon>
        <taxon>Glomerellaceae</taxon>
        <taxon>Colletotrichum</taxon>
        <taxon>Colletotrichum orbiculare species complex</taxon>
    </lineage>
</organism>
<dbReference type="Pfam" id="PF04172">
    <property type="entry name" value="LrgB"/>
    <property type="match status" value="1"/>
</dbReference>
<evidence type="ECO:0000256" key="5">
    <source>
        <dbReference type="SAM" id="MobiDB-lite"/>
    </source>
</evidence>
<dbReference type="Proteomes" id="UP000014480">
    <property type="component" value="Unassembled WGS sequence"/>
</dbReference>
<dbReference type="OrthoDB" id="2502820at2759"/>
<dbReference type="InterPro" id="IPR007300">
    <property type="entry name" value="CidB/LrgB"/>
</dbReference>
<dbReference type="PANTHER" id="PTHR30249:SF0">
    <property type="entry name" value="PLASTIDAL GLYCOLATE_GLYCERATE TRANSLOCATOR 1, CHLOROPLASTIC"/>
    <property type="match status" value="1"/>
</dbReference>
<proteinExistence type="predicted"/>
<evidence type="ECO:0000313" key="8">
    <source>
        <dbReference type="Proteomes" id="UP000014480"/>
    </source>
</evidence>
<gene>
    <name evidence="7" type="ORF">Cob_v003561</name>
</gene>
<reference evidence="8" key="1">
    <citation type="journal article" date="2013" name="New Phytol.">
        <title>Comparative genomic and transcriptomic analyses reveal the hemibiotrophic stage shift of Colletotrichum fungi.</title>
        <authorList>
            <person name="Gan P."/>
            <person name="Ikeda K."/>
            <person name="Irieda H."/>
            <person name="Narusaka M."/>
            <person name="O'Connell R.J."/>
            <person name="Narusaka Y."/>
            <person name="Takano Y."/>
            <person name="Kubo Y."/>
            <person name="Shirasu K."/>
        </authorList>
    </citation>
    <scope>NUCLEOTIDE SEQUENCE [LARGE SCALE GENOMIC DNA]</scope>
    <source>
        <strain evidence="8">104-T / ATCC 96160 / CBS 514.97 / LARS 414 / MAFF 240422</strain>
    </source>
</reference>
<sequence length="632" mass="68867">MVASNSARFTIFLTHPQKWLRGIRNKASGVFDHLPLQMPSTYGPGYDHDGNSRRITYGAAVAKKVVELLGVVGVYLISQVLTWCFVLVFRLHRLQFLSTIFGMIMVFFVMLVCQLVWQSTDALYRHHIKSKVDFINSNIGIGFTVPLIAISFTSILDAGGIGRIIGNFLTTNVMFWILVFLLSWAAFVGVTRIPVMKASCFHRRHVDLENRSGQPSTAIAAPDVLPPASRHSGSTTLNGTMTEYNTDKDAGSIPNSRTVSVYFTDSDCPNTTLPPPAVDLDPERGLPNNARVDGENHGEPAWIAWMKVLYPIVLSGFLFLAVGLPVFVASGDDRLLDGCMLWFAWISTTRLQRAFARSKFLVESPSFKRTITTLLNPVVFTTLAMLAYTRAKSAATGEDVDEISYKFSCGTSLSGIWTEMALEPGSFRPGNYWFGAGDAAVSLLECGIVVWGFKLFECRHQLHSCQGLFVVVVSFFMAGVNVFLSVLLSIAMGLRTPEAYAFATRSTTLALSRPATLVLGGNTVVNAALVVSNGVLAQLILPFLLPKLKIDTHAGDDKEKGSDSAVTVAAGMAVGINGAAMGVSYLYDIKSRAASYAALSMTVFGVMTVVFAAVEPFSMLLTELVSRYEAWL</sequence>
<evidence type="ECO:0000256" key="1">
    <source>
        <dbReference type="ARBA" id="ARBA00004141"/>
    </source>
</evidence>
<keyword evidence="4 6" id="KW-0472">Membrane</keyword>
<feature type="transmembrane region" description="Helical" evidence="6">
    <location>
        <begin position="68"/>
        <end position="89"/>
    </location>
</feature>
<dbReference type="EMBL" id="AMCV02000005">
    <property type="protein sequence ID" value="TDZ24185.1"/>
    <property type="molecule type" value="Genomic_DNA"/>
</dbReference>
<feature type="transmembrane region" description="Helical" evidence="6">
    <location>
        <begin position="468"/>
        <end position="492"/>
    </location>
</feature>
<evidence type="ECO:0000256" key="2">
    <source>
        <dbReference type="ARBA" id="ARBA00022692"/>
    </source>
</evidence>
<feature type="transmembrane region" description="Helical" evidence="6">
    <location>
        <begin position="566"/>
        <end position="587"/>
    </location>
</feature>
<feature type="transmembrane region" description="Helical" evidence="6">
    <location>
        <begin position="173"/>
        <end position="195"/>
    </location>
</feature>
<feature type="transmembrane region" description="Helical" evidence="6">
    <location>
        <begin position="138"/>
        <end position="161"/>
    </location>
</feature>
<dbReference type="GO" id="GO:0016020">
    <property type="term" value="C:membrane"/>
    <property type="evidence" value="ECO:0007669"/>
    <property type="project" value="UniProtKB-SubCell"/>
</dbReference>
<keyword evidence="8" id="KW-1185">Reference proteome</keyword>
<dbReference type="PANTHER" id="PTHR30249">
    <property type="entry name" value="PUTATIVE SEROTONIN TRANSPORTER"/>
    <property type="match status" value="1"/>
</dbReference>
<accession>A0A484G3M6</accession>
<feature type="transmembrane region" description="Helical" evidence="6">
    <location>
        <begin position="371"/>
        <end position="389"/>
    </location>
</feature>
<feature type="compositionally biased region" description="Polar residues" evidence="5">
    <location>
        <begin position="231"/>
        <end position="244"/>
    </location>
</feature>
<protein>
    <recommendedName>
        <fullName evidence="9">LrgB-like protein</fullName>
    </recommendedName>
</protein>
<dbReference type="AlphaFoldDB" id="A0A484G3M6"/>
<feature type="region of interest" description="Disordered" evidence="5">
    <location>
        <begin position="212"/>
        <end position="249"/>
    </location>
</feature>
<feature type="transmembrane region" description="Helical" evidence="6">
    <location>
        <begin position="95"/>
        <end position="117"/>
    </location>
</feature>
<comment type="caution">
    <text evidence="7">The sequence shown here is derived from an EMBL/GenBank/DDBJ whole genome shotgun (WGS) entry which is preliminary data.</text>
</comment>
<comment type="subcellular location">
    <subcellularLocation>
        <location evidence="1">Membrane</location>
        <topology evidence="1">Multi-pass membrane protein</topology>
    </subcellularLocation>
</comment>
<feature type="transmembrane region" description="Helical" evidence="6">
    <location>
        <begin position="308"/>
        <end position="328"/>
    </location>
</feature>